<dbReference type="EMBL" id="MHIY01000023">
    <property type="protein sequence ID" value="OGY59555.1"/>
    <property type="molecule type" value="Genomic_DNA"/>
</dbReference>
<evidence type="ECO:0000256" key="6">
    <source>
        <dbReference type="SAM" id="Phobius"/>
    </source>
</evidence>
<name>A0A1G1Z4K5_9BACT</name>
<keyword evidence="4 6" id="KW-1133">Transmembrane helix</keyword>
<evidence type="ECO:0000256" key="5">
    <source>
        <dbReference type="ARBA" id="ARBA00023136"/>
    </source>
</evidence>
<keyword evidence="3 6" id="KW-0812">Transmembrane</keyword>
<dbReference type="AlphaFoldDB" id="A0A1G1Z4K5"/>
<evidence type="ECO:0008006" key="9">
    <source>
        <dbReference type="Google" id="ProtNLM"/>
    </source>
</evidence>
<sequence length="353" mass="39165">MDNRKLELYFFFALFIGILLVSGFILEPFIYAIILAAVFSIVFRGLYRKFSAIFRSKSVGAIATVVIVLGTVLIPLTFFGRQVFNEIQQLYSYLIANGGKSLFVQSFENIVNSIQGYFAIGDREPIQFSIDFNIYIRSALNWLLGNFGSIFSSFALVGVNLFLFLFAFYYLLKDGVELKNRIVSLSPLTDKYDEEISKKLELAINSVIKGTLVVSLIQGFMTGLGLWIFGVPNPAFWGSIAAVSSLVPGIGTALISGPSIVYLFLSGNTLPAIGLIIWAVMGVGLVDNLLYPKLVQRQVKIHSFLILLFVLGGFAFFGPMGFIMGPITLSLLFALLDVYSFLIRKHEHKDSEI</sequence>
<feature type="transmembrane region" description="Helical" evidence="6">
    <location>
        <begin position="30"/>
        <end position="47"/>
    </location>
</feature>
<feature type="transmembrane region" description="Helical" evidence="6">
    <location>
        <begin position="303"/>
        <end position="336"/>
    </location>
</feature>
<evidence type="ECO:0000256" key="3">
    <source>
        <dbReference type="ARBA" id="ARBA00022692"/>
    </source>
</evidence>
<keyword evidence="5 6" id="KW-0472">Membrane</keyword>
<dbReference type="Pfam" id="PF01594">
    <property type="entry name" value="AI-2E_transport"/>
    <property type="match status" value="1"/>
</dbReference>
<dbReference type="STRING" id="1797690.A3B23_01200"/>
<comment type="caution">
    <text evidence="7">The sequence shown here is derived from an EMBL/GenBank/DDBJ whole genome shotgun (WGS) entry which is preliminary data.</text>
</comment>
<dbReference type="PANTHER" id="PTHR21716">
    <property type="entry name" value="TRANSMEMBRANE PROTEIN"/>
    <property type="match status" value="1"/>
</dbReference>
<evidence type="ECO:0000313" key="7">
    <source>
        <dbReference type="EMBL" id="OGY59555.1"/>
    </source>
</evidence>
<dbReference type="GO" id="GO:0016020">
    <property type="term" value="C:membrane"/>
    <property type="evidence" value="ECO:0007669"/>
    <property type="project" value="UniProtKB-SubCell"/>
</dbReference>
<feature type="transmembrane region" description="Helical" evidence="6">
    <location>
        <begin position="207"/>
        <end position="229"/>
    </location>
</feature>
<feature type="transmembrane region" description="Helical" evidence="6">
    <location>
        <begin position="235"/>
        <end position="265"/>
    </location>
</feature>
<feature type="transmembrane region" description="Helical" evidence="6">
    <location>
        <begin position="59"/>
        <end position="80"/>
    </location>
</feature>
<dbReference type="Proteomes" id="UP000178744">
    <property type="component" value="Unassembled WGS sequence"/>
</dbReference>
<comment type="similarity">
    <text evidence="2">Belongs to the autoinducer-2 exporter (AI-2E) (TC 2.A.86) family.</text>
</comment>
<accession>A0A1G1Z4K5</accession>
<organism evidence="7 8">
    <name type="scientific">Candidatus Colwellbacteria bacterium RIFCSPLOWO2_01_FULL_48_10</name>
    <dbReference type="NCBI Taxonomy" id="1797690"/>
    <lineage>
        <taxon>Bacteria</taxon>
        <taxon>Candidatus Colwelliibacteriota</taxon>
    </lineage>
</organism>
<proteinExistence type="inferred from homology"/>
<reference evidence="7 8" key="1">
    <citation type="journal article" date="2016" name="Nat. Commun.">
        <title>Thousands of microbial genomes shed light on interconnected biogeochemical processes in an aquifer system.</title>
        <authorList>
            <person name="Anantharaman K."/>
            <person name="Brown C.T."/>
            <person name="Hug L.A."/>
            <person name="Sharon I."/>
            <person name="Castelle C.J."/>
            <person name="Probst A.J."/>
            <person name="Thomas B.C."/>
            <person name="Singh A."/>
            <person name="Wilkins M.J."/>
            <person name="Karaoz U."/>
            <person name="Brodie E.L."/>
            <person name="Williams K.H."/>
            <person name="Hubbard S.S."/>
            <person name="Banfield J.F."/>
        </authorList>
    </citation>
    <scope>NUCLEOTIDE SEQUENCE [LARGE SCALE GENOMIC DNA]</scope>
</reference>
<comment type="subcellular location">
    <subcellularLocation>
        <location evidence="1">Membrane</location>
        <topology evidence="1">Multi-pass membrane protein</topology>
    </subcellularLocation>
</comment>
<protein>
    <recommendedName>
        <fullName evidence="9">AI-2E family transporter</fullName>
    </recommendedName>
</protein>
<feature type="transmembrane region" description="Helical" evidence="6">
    <location>
        <begin position="7"/>
        <end position="24"/>
    </location>
</feature>
<dbReference type="PANTHER" id="PTHR21716:SF4">
    <property type="entry name" value="TRANSMEMBRANE PROTEIN 245"/>
    <property type="match status" value="1"/>
</dbReference>
<evidence type="ECO:0000256" key="2">
    <source>
        <dbReference type="ARBA" id="ARBA00009773"/>
    </source>
</evidence>
<feature type="transmembrane region" description="Helical" evidence="6">
    <location>
        <begin position="272"/>
        <end position="291"/>
    </location>
</feature>
<feature type="transmembrane region" description="Helical" evidence="6">
    <location>
        <begin position="150"/>
        <end position="172"/>
    </location>
</feature>
<evidence type="ECO:0000313" key="8">
    <source>
        <dbReference type="Proteomes" id="UP000178744"/>
    </source>
</evidence>
<dbReference type="InterPro" id="IPR002549">
    <property type="entry name" value="AI-2E-like"/>
</dbReference>
<evidence type="ECO:0000256" key="4">
    <source>
        <dbReference type="ARBA" id="ARBA00022989"/>
    </source>
</evidence>
<evidence type="ECO:0000256" key="1">
    <source>
        <dbReference type="ARBA" id="ARBA00004141"/>
    </source>
</evidence>
<gene>
    <name evidence="7" type="ORF">A3B23_01200</name>
</gene>